<dbReference type="EMBL" id="WJBC01000041">
    <property type="protein sequence ID" value="MBC3805635.1"/>
    <property type="molecule type" value="Genomic_DNA"/>
</dbReference>
<dbReference type="Proteomes" id="UP000603234">
    <property type="component" value="Unassembled WGS sequence"/>
</dbReference>
<accession>A0ABR6WYK1</accession>
<dbReference type="RefSeq" id="WP_186843523.1">
    <property type="nucleotide sequence ID" value="NZ_WJBC01000041.1"/>
</dbReference>
<evidence type="ECO:0000313" key="1">
    <source>
        <dbReference type="EMBL" id="MBC3805635.1"/>
    </source>
</evidence>
<sequence length="204" mass="23036">MANEDMNYLGINENNGIYRNQEFEEILKSAKKVTIDEQLSDDAEVTNKENIWTKSLQENSVTNDSRFNLSKTVNSGVSPFTFAIKAIMPPDGDYHFVLKNFNEELNSVKAGGYVTSYCSFDFLLLSVDGIEYDLKQVFSSKELSLKKFQMFVNSLLLSIGVNEITNPQELIGCTGECRVVNSVNDDRRYVNISTIIQATLPQKK</sequence>
<name>A0ABR6WYK1_9FIRM</name>
<keyword evidence="2" id="KW-1185">Reference proteome</keyword>
<protein>
    <submittedName>
        <fullName evidence="1">Uncharacterized protein</fullName>
    </submittedName>
</protein>
<comment type="caution">
    <text evidence="1">The sequence shown here is derived from an EMBL/GenBank/DDBJ whole genome shotgun (WGS) entry which is preliminary data.</text>
</comment>
<proteinExistence type="predicted"/>
<organism evidence="1 2">
    <name type="scientific">Acetobacterium fimetarium</name>
    <dbReference type="NCBI Taxonomy" id="52691"/>
    <lineage>
        <taxon>Bacteria</taxon>
        <taxon>Bacillati</taxon>
        <taxon>Bacillota</taxon>
        <taxon>Clostridia</taxon>
        <taxon>Eubacteriales</taxon>
        <taxon>Eubacteriaceae</taxon>
        <taxon>Acetobacterium</taxon>
    </lineage>
</organism>
<reference evidence="1 2" key="1">
    <citation type="journal article" date="2020" name="mSystems">
        <title>Defining Genomic and Predicted Metabolic Features of the Acetobacterium Genus.</title>
        <authorList>
            <person name="Ross D.E."/>
            <person name="Marshall C.W."/>
            <person name="Gulliver D."/>
            <person name="May H.D."/>
            <person name="Norman R.S."/>
        </authorList>
    </citation>
    <scope>NUCLEOTIDE SEQUENCE [LARGE SCALE GENOMIC DNA]</scope>
    <source>
        <strain evidence="1 2">DSM 8238</strain>
    </source>
</reference>
<gene>
    <name evidence="1" type="ORF">GH808_14590</name>
</gene>
<evidence type="ECO:0000313" key="2">
    <source>
        <dbReference type="Proteomes" id="UP000603234"/>
    </source>
</evidence>